<protein>
    <submittedName>
        <fullName evidence="7">Arylsulfatase</fullName>
    </submittedName>
</protein>
<dbReference type="GO" id="GO:0004065">
    <property type="term" value="F:arylsulfatase activity"/>
    <property type="evidence" value="ECO:0007669"/>
    <property type="project" value="TreeGrafter"/>
</dbReference>
<comment type="similarity">
    <text evidence="1">Belongs to the sulfatase family.</text>
</comment>
<evidence type="ECO:0000256" key="1">
    <source>
        <dbReference type="ARBA" id="ARBA00008779"/>
    </source>
</evidence>
<accession>A0A317FFZ6</accession>
<dbReference type="PANTHER" id="PTHR42693:SF33">
    <property type="entry name" value="ARYLSULFATASE"/>
    <property type="match status" value="1"/>
</dbReference>
<sequence>MTQHIGRSREESTPEWPARHHAPKGAPNIVVILMDDMGFSDPGCFGGEIETPNMDRLAKEGLRFNHYTTHPICSPARAALLTGINAHAAGTGWLANNDAGYPGYRGEIPMDCATLPETLRASGYATCAVGKWHNTPTADCTPAGDKRSWPCQRGFDHFHGFLEGETHFFFPTALTAGNQVIPMEAYPRDYYATDDWMTQSLRWLSDLRAHSPEKPFFLYVANNAPHAPLQAKPADLAKYRGRYDIGWSVLRAARHRRQIAMGLIPPGTKLPASDPRVAAWENTDPADRAMLARHMECYAAMIDCVDQNIGRLLDFLDETGERDNTIILVTSDNGATDAGGPTGMFNNNRRYMGLAPPPIEVERATAHDLGSPRSASLYPTGWGEMCNAPFPSFKTYTGAGGRRVSFILSWPRRIPDPGAIRQQFVHVTDIMPTLLDCAAAPPLERLHDRPARAMDGRSFAALLREPAAVAPRNEQYYECWSNRAYYRDGWLARSIQKRGAEIDWNNWTLHDLTRDFSESTDLAREKPDKLKELVEAFDTAAWSNQVYPLDNRDRLDKFRDLAPEFAARADQPRRFLPGADTVHRFDLFPLISDRDYAIEVRASCRKGDQGILWAIGDPTGGMVLWVEGGRLHFHYNGFGETTDLPSVPMPEGDVTIAFEYRAHGQRRGEGRLTINGAEVVPFTPMAPSMVFYGVFEGLDVGLDRRGPVLWDLYERHGAFPYSGRIRDVTVTPGKRAPR</sequence>
<dbReference type="InterPro" id="IPR050738">
    <property type="entry name" value="Sulfatase"/>
</dbReference>
<dbReference type="SUPFAM" id="SSF49899">
    <property type="entry name" value="Concanavalin A-like lectins/glucanases"/>
    <property type="match status" value="1"/>
</dbReference>
<dbReference type="InterPro" id="IPR013320">
    <property type="entry name" value="ConA-like_dom_sf"/>
</dbReference>
<evidence type="ECO:0000256" key="4">
    <source>
        <dbReference type="ARBA" id="ARBA00022837"/>
    </source>
</evidence>
<feature type="domain" description="Sulfatase N-terminal" evidence="6">
    <location>
        <begin position="27"/>
        <end position="438"/>
    </location>
</feature>
<dbReference type="CDD" id="cd16025">
    <property type="entry name" value="PAS_like"/>
    <property type="match status" value="1"/>
</dbReference>
<dbReference type="AlphaFoldDB" id="A0A317FFZ6"/>
<keyword evidence="2" id="KW-0479">Metal-binding</keyword>
<proteinExistence type="inferred from homology"/>
<dbReference type="InterPro" id="IPR017850">
    <property type="entry name" value="Alkaline_phosphatase_core_sf"/>
</dbReference>
<dbReference type="SUPFAM" id="SSF53649">
    <property type="entry name" value="Alkaline phosphatase-like"/>
    <property type="match status" value="1"/>
</dbReference>
<evidence type="ECO:0000256" key="5">
    <source>
        <dbReference type="SAM" id="MobiDB-lite"/>
    </source>
</evidence>
<dbReference type="GO" id="GO:0046872">
    <property type="term" value="F:metal ion binding"/>
    <property type="evidence" value="ECO:0007669"/>
    <property type="project" value="UniProtKB-KW"/>
</dbReference>
<dbReference type="InterPro" id="IPR000917">
    <property type="entry name" value="Sulfatase_N"/>
</dbReference>
<dbReference type="Gene3D" id="3.40.720.10">
    <property type="entry name" value="Alkaline Phosphatase, subunit A"/>
    <property type="match status" value="1"/>
</dbReference>
<evidence type="ECO:0000313" key="8">
    <source>
        <dbReference type="Proteomes" id="UP000245765"/>
    </source>
</evidence>
<dbReference type="PANTHER" id="PTHR42693">
    <property type="entry name" value="ARYLSULFATASE FAMILY MEMBER"/>
    <property type="match status" value="1"/>
</dbReference>
<gene>
    <name evidence="7" type="ORF">DFH01_01375</name>
</gene>
<dbReference type="PROSITE" id="PS00149">
    <property type="entry name" value="SULFATASE_2"/>
    <property type="match status" value="1"/>
</dbReference>
<evidence type="ECO:0000259" key="6">
    <source>
        <dbReference type="Pfam" id="PF00884"/>
    </source>
</evidence>
<dbReference type="Proteomes" id="UP000245765">
    <property type="component" value="Unassembled WGS sequence"/>
</dbReference>
<dbReference type="Gene3D" id="3.30.1120.10">
    <property type="match status" value="1"/>
</dbReference>
<name>A0A317FFZ6_9PROT</name>
<keyword evidence="8" id="KW-1185">Reference proteome</keyword>
<evidence type="ECO:0000256" key="3">
    <source>
        <dbReference type="ARBA" id="ARBA00022801"/>
    </source>
</evidence>
<keyword evidence="4" id="KW-0106">Calcium</keyword>
<evidence type="ECO:0000313" key="7">
    <source>
        <dbReference type="EMBL" id="PWS37991.1"/>
    </source>
</evidence>
<reference evidence="8" key="1">
    <citation type="submission" date="2018-05" db="EMBL/GenBank/DDBJ databases">
        <authorList>
            <person name="Du Z."/>
            <person name="Wang X."/>
        </authorList>
    </citation>
    <scope>NUCLEOTIDE SEQUENCE [LARGE SCALE GENOMIC DNA]</scope>
    <source>
        <strain evidence="8">CQN31</strain>
    </source>
</reference>
<dbReference type="InterPro" id="IPR024607">
    <property type="entry name" value="Sulfatase_CS"/>
</dbReference>
<dbReference type="Pfam" id="PF00884">
    <property type="entry name" value="Sulfatase"/>
    <property type="match status" value="1"/>
</dbReference>
<dbReference type="RefSeq" id="WP_109868613.1">
    <property type="nucleotide sequence ID" value="NZ_QGNA01000001.1"/>
</dbReference>
<evidence type="ECO:0000256" key="2">
    <source>
        <dbReference type="ARBA" id="ARBA00022723"/>
    </source>
</evidence>
<dbReference type="PROSITE" id="PS00523">
    <property type="entry name" value="SULFATASE_1"/>
    <property type="match status" value="1"/>
</dbReference>
<organism evidence="7 8">
    <name type="scientific">Falsiroseomonas bella</name>
    <dbReference type="NCBI Taxonomy" id="2184016"/>
    <lineage>
        <taxon>Bacteria</taxon>
        <taxon>Pseudomonadati</taxon>
        <taxon>Pseudomonadota</taxon>
        <taxon>Alphaproteobacteria</taxon>
        <taxon>Acetobacterales</taxon>
        <taxon>Roseomonadaceae</taxon>
        <taxon>Falsiroseomonas</taxon>
    </lineage>
</organism>
<comment type="caution">
    <text evidence="7">The sequence shown here is derived from an EMBL/GenBank/DDBJ whole genome shotgun (WGS) entry which is preliminary data.</text>
</comment>
<dbReference type="OrthoDB" id="9795675at2"/>
<feature type="region of interest" description="Disordered" evidence="5">
    <location>
        <begin position="1"/>
        <end position="22"/>
    </location>
</feature>
<keyword evidence="3" id="KW-0378">Hydrolase</keyword>
<dbReference type="EMBL" id="QGNA01000001">
    <property type="protein sequence ID" value="PWS37991.1"/>
    <property type="molecule type" value="Genomic_DNA"/>
</dbReference>